<sequence length="317" mass="36083">MGWCRRIPPIAHGWRVPDFSPNPDAPSPTGDDSDSESLHSVTSSVLGYEYKNGRRYAVYGSNQYVLPNDEQPECERINMLQHIYGMLFEGRLDFAPVEDPRRILDVGTGTGLWAMDVARLPQNLTFMIDDAEAEWDFNNKFDLVHIQGMNGRLAGSKRRPMSLLPVMMVAFPKIQVFGSGKASVFEHAALLGQSLTAPEHVREWMEEAGFVDVRSLQFRLPMNTWPTDPELKEIARYQNLQYMEALSPYALGLLVEVLGWSRKETEVFLVGVRENLKDRRLHGYHIARVVTGRRPGNEEFRWPYAPLVERDSSVSSV</sequence>
<dbReference type="VEuPathDB" id="FungiDB:BO71DRAFT_405357"/>
<dbReference type="InterPro" id="IPR029063">
    <property type="entry name" value="SAM-dependent_MTases_sf"/>
</dbReference>
<gene>
    <name evidence="2" type="ORF">BO71DRAFT_405357</name>
</gene>
<dbReference type="AlphaFoldDB" id="A0A319DSN7"/>
<organism evidence="2 3">
    <name type="scientific">Aspergillus ellipticus CBS 707.79</name>
    <dbReference type="NCBI Taxonomy" id="1448320"/>
    <lineage>
        <taxon>Eukaryota</taxon>
        <taxon>Fungi</taxon>
        <taxon>Dikarya</taxon>
        <taxon>Ascomycota</taxon>
        <taxon>Pezizomycotina</taxon>
        <taxon>Eurotiomycetes</taxon>
        <taxon>Eurotiomycetidae</taxon>
        <taxon>Eurotiales</taxon>
        <taxon>Aspergillaceae</taxon>
        <taxon>Aspergillus</taxon>
        <taxon>Aspergillus subgen. Circumdati</taxon>
    </lineage>
</organism>
<feature type="region of interest" description="Disordered" evidence="1">
    <location>
        <begin position="15"/>
        <end position="38"/>
    </location>
</feature>
<evidence type="ECO:0008006" key="4">
    <source>
        <dbReference type="Google" id="ProtNLM"/>
    </source>
</evidence>
<name>A0A319DSN7_9EURO</name>
<dbReference type="Proteomes" id="UP000247810">
    <property type="component" value="Unassembled WGS sequence"/>
</dbReference>
<reference evidence="2 3" key="1">
    <citation type="submission" date="2018-02" db="EMBL/GenBank/DDBJ databases">
        <title>The genomes of Aspergillus section Nigri reveals drivers in fungal speciation.</title>
        <authorList>
            <consortium name="DOE Joint Genome Institute"/>
            <person name="Vesth T.C."/>
            <person name="Nybo J."/>
            <person name="Theobald S."/>
            <person name="Brandl J."/>
            <person name="Frisvad J.C."/>
            <person name="Nielsen K.F."/>
            <person name="Lyhne E.K."/>
            <person name="Kogle M.E."/>
            <person name="Kuo A."/>
            <person name="Riley R."/>
            <person name="Clum A."/>
            <person name="Nolan M."/>
            <person name="Lipzen A."/>
            <person name="Salamov A."/>
            <person name="Henrissat B."/>
            <person name="Wiebenga A."/>
            <person name="De vries R.P."/>
            <person name="Grigoriev I.V."/>
            <person name="Mortensen U.H."/>
            <person name="Andersen M.R."/>
            <person name="Baker S.E."/>
        </authorList>
    </citation>
    <scope>NUCLEOTIDE SEQUENCE [LARGE SCALE GENOMIC DNA]</scope>
    <source>
        <strain evidence="2 3">CBS 707.79</strain>
    </source>
</reference>
<dbReference type="OrthoDB" id="2013972at2759"/>
<evidence type="ECO:0000313" key="2">
    <source>
        <dbReference type="EMBL" id="PYH99434.1"/>
    </source>
</evidence>
<proteinExistence type="predicted"/>
<protein>
    <recommendedName>
        <fullName evidence="4">S-adenosyl-L-methionine-dependent methyltransferase</fullName>
    </recommendedName>
</protein>
<evidence type="ECO:0000313" key="3">
    <source>
        <dbReference type="Proteomes" id="UP000247810"/>
    </source>
</evidence>
<evidence type="ECO:0000256" key="1">
    <source>
        <dbReference type="SAM" id="MobiDB-lite"/>
    </source>
</evidence>
<keyword evidence="3" id="KW-1185">Reference proteome</keyword>
<dbReference type="EMBL" id="KZ825802">
    <property type="protein sequence ID" value="PYH99434.1"/>
    <property type="molecule type" value="Genomic_DNA"/>
</dbReference>
<dbReference type="STRING" id="1448320.A0A319DSN7"/>
<dbReference type="SUPFAM" id="SSF53335">
    <property type="entry name" value="S-adenosyl-L-methionine-dependent methyltransferases"/>
    <property type="match status" value="1"/>
</dbReference>
<dbReference type="Gene3D" id="3.40.50.150">
    <property type="entry name" value="Vaccinia Virus protein VP39"/>
    <property type="match status" value="1"/>
</dbReference>
<accession>A0A319DSN7</accession>